<name>A0A426Y141_ENSVE</name>
<gene>
    <name evidence="2" type="ORF">B296_00022133</name>
</gene>
<organism evidence="2 3">
    <name type="scientific">Ensete ventricosum</name>
    <name type="common">Abyssinian banana</name>
    <name type="synonym">Musa ensete</name>
    <dbReference type="NCBI Taxonomy" id="4639"/>
    <lineage>
        <taxon>Eukaryota</taxon>
        <taxon>Viridiplantae</taxon>
        <taxon>Streptophyta</taxon>
        <taxon>Embryophyta</taxon>
        <taxon>Tracheophyta</taxon>
        <taxon>Spermatophyta</taxon>
        <taxon>Magnoliopsida</taxon>
        <taxon>Liliopsida</taxon>
        <taxon>Zingiberales</taxon>
        <taxon>Musaceae</taxon>
        <taxon>Ensete</taxon>
    </lineage>
</organism>
<feature type="signal peptide" evidence="1">
    <location>
        <begin position="1"/>
        <end position="28"/>
    </location>
</feature>
<dbReference type="AlphaFoldDB" id="A0A426Y141"/>
<dbReference type="EMBL" id="AMZH03015800">
    <property type="protein sequence ID" value="RRT45498.1"/>
    <property type="molecule type" value="Genomic_DNA"/>
</dbReference>
<reference evidence="2 3" key="1">
    <citation type="journal article" date="2014" name="Agronomy (Basel)">
        <title>A Draft Genome Sequence for Ensete ventricosum, the Drought-Tolerant Tree Against Hunger.</title>
        <authorList>
            <person name="Harrison J."/>
            <person name="Moore K.A."/>
            <person name="Paszkiewicz K."/>
            <person name="Jones T."/>
            <person name="Grant M."/>
            <person name="Ambacheew D."/>
            <person name="Muzemil S."/>
            <person name="Studholme D.J."/>
        </authorList>
    </citation>
    <scope>NUCLEOTIDE SEQUENCE [LARGE SCALE GENOMIC DNA]</scope>
</reference>
<sequence>TPSLESARVLSFGIIAAFLASRCPSTTAQSNSHNCLDRQRIPPSSPLLKIII</sequence>
<feature type="non-terminal residue" evidence="2">
    <location>
        <position position="1"/>
    </location>
</feature>
<keyword evidence="1" id="KW-0732">Signal</keyword>
<evidence type="ECO:0000313" key="2">
    <source>
        <dbReference type="EMBL" id="RRT45498.1"/>
    </source>
</evidence>
<comment type="caution">
    <text evidence="2">The sequence shown here is derived from an EMBL/GenBank/DDBJ whole genome shotgun (WGS) entry which is preliminary data.</text>
</comment>
<evidence type="ECO:0000313" key="3">
    <source>
        <dbReference type="Proteomes" id="UP000287651"/>
    </source>
</evidence>
<protein>
    <submittedName>
        <fullName evidence="2">Uncharacterized protein</fullName>
    </submittedName>
</protein>
<evidence type="ECO:0000256" key="1">
    <source>
        <dbReference type="SAM" id="SignalP"/>
    </source>
</evidence>
<feature type="chain" id="PRO_5018977016" evidence="1">
    <location>
        <begin position="29"/>
        <end position="52"/>
    </location>
</feature>
<proteinExistence type="predicted"/>
<accession>A0A426Y141</accession>
<dbReference type="Proteomes" id="UP000287651">
    <property type="component" value="Unassembled WGS sequence"/>
</dbReference>